<name>A0AB34IUT3_PRYPA</name>
<reference evidence="2 3" key="1">
    <citation type="journal article" date="2024" name="Science">
        <title>Giant polyketide synthase enzymes in the biosynthesis of giant marine polyether toxins.</title>
        <authorList>
            <person name="Fallon T.R."/>
            <person name="Shende V.V."/>
            <person name="Wierzbicki I.H."/>
            <person name="Pendleton A.L."/>
            <person name="Watervoot N.F."/>
            <person name="Auber R.P."/>
            <person name="Gonzalez D.J."/>
            <person name="Wisecaver J.H."/>
            <person name="Moore B.S."/>
        </authorList>
    </citation>
    <scope>NUCLEOTIDE SEQUENCE [LARGE SCALE GENOMIC DNA]</scope>
    <source>
        <strain evidence="2 3">12B1</strain>
    </source>
</reference>
<feature type="compositionally biased region" description="Basic and acidic residues" evidence="1">
    <location>
        <begin position="147"/>
        <end position="157"/>
    </location>
</feature>
<gene>
    <name evidence="2" type="ORF">AB1Y20_007797</name>
</gene>
<comment type="caution">
    <text evidence="2">The sequence shown here is derived from an EMBL/GenBank/DDBJ whole genome shotgun (WGS) entry which is preliminary data.</text>
</comment>
<feature type="region of interest" description="Disordered" evidence="1">
    <location>
        <begin position="250"/>
        <end position="274"/>
    </location>
</feature>
<accession>A0AB34IUT3</accession>
<protein>
    <recommendedName>
        <fullName evidence="4">Ribosome biogenesis protein NOP53</fullName>
    </recommendedName>
</protein>
<dbReference type="EMBL" id="JBGBPQ010000018">
    <property type="protein sequence ID" value="KAL1506933.1"/>
    <property type="molecule type" value="Genomic_DNA"/>
</dbReference>
<evidence type="ECO:0000313" key="2">
    <source>
        <dbReference type="EMBL" id="KAL1506933.1"/>
    </source>
</evidence>
<evidence type="ECO:0000313" key="3">
    <source>
        <dbReference type="Proteomes" id="UP001515480"/>
    </source>
</evidence>
<dbReference type="AlphaFoldDB" id="A0AB34IUT3"/>
<feature type="region of interest" description="Disordered" evidence="1">
    <location>
        <begin position="147"/>
        <end position="218"/>
    </location>
</feature>
<keyword evidence="3" id="KW-1185">Reference proteome</keyword>
<feature type="compositionally biased region" description="Low complexity" evidence="1">
    <location>
        <begin position="163"/>
        <end position="183"/>
    </location>
</feature>
<sequence length="274" mass="30169">MARRGAARREKRLAKREIAKEERGNQKYKNQKGSISKRERKRGKSETWGGRAESEAADEMVVIRNGKPVKLSGEAGSDSADEAEEPPVAERFTRAQKKLRALQKKLRDIEALKASRKQGVALDPQQQAKLRGEGELLKKLQKIESVVQKEKAEAEERGDADEAAPSGEAARRGAAAAEAVEPQQPQPRRHDAEPQGENAAGVALAAAAAEGSGMSKLAQRRALKLQKKQERLNQKLHRVIAKEERAKELSLKRKRAAEAATQKKIGRTQEFSGP</sequence>
<evidence type="ECO:0000256" key="1">
    <source>
        <dbReference type="SAM" id="MobiDB-lite"/>
    </source>
</evidence>
<feature type="compositionally biased region" description="Low complexity" evidence="1">
    <location>
        <begin position="199"/>
        <end position="209"/>
    </location>
</feature>
<dbReference type="Proteomes" id="UP001515480">
    <property type="component" value="Unassembled WGS sequence"/>
</dbReference>
<feature type="region of interest" description="Disordered" evidence="1">
    <location>
        <begin position="1"/>
        <end position="96"/>
    </location>
</feature>
<evidence type="ECO:0008006" key="4">
    <source>
        <dbReference type="Google" id="ProtNLM"/>
    </source>
</evidence>
<proteinExistence type="predicted"/>
<feature type="compositionally biased region" description="Basic residues" evidence="1">
    <location>
        <begin position="1"/>
        <end position="14"/>
    </location>
</feature>
<organism evidence="2 3">
    <name type="scientific">Prymnesium parvum</name>
    <name type="common">Toxic golden alga</name>
    <dbReference type="NCBI Taxonomy" id="97485"/>
    <lineage>
        <taxon>Eukaryota</taxon>
        <taxon>Haptista</taxon>
        <taxon>Haptophyta</taxon>
        <taxon>Prymnesiophyceae</taxon>
        <taxon>Prymnesiales</taxon>
        <taxon>Prymnesiaceae</taxon>
        <taxon>Prymnesium</taxon>
    </lineage>
</organism>
<feature type="compositionally biased region" description="Basic and acidic residues" evidence="1">
    <location>
        <begin position="15"/>
        <end position="25"/>
    </location>
</feature>